<accession>A0A6V7X342</accession>
<dbReference type="PANTHER" id="PTHR10126">
    <property type="entry name" value="TATA-BOX BINDING PROTEIN"/>
    <property type="match status" value="1"/>
</dbReference>
<comment type="similarity">
    <text evidence="1">Belongs to the TBP family.</text>
</comment>
<evidence type="ECO:0000313" key="5">
    <source>
        <dbReference type="EMBL" id="CAD2193615.1"/>
    </source>
</evidence>
<dbReference type="InterPro" id="IPR036085">
    <property type="entry name" value="PAZ_dom_sf"/>
</dbReference>
<dbReference type="InterPro" id="IPR012295">
    <property type="entry name" value="TBP_dom_sf"/>
</dbReference>
<dbReference type="EMBL" id="CAJEWN010001691">
    <property type="protein sequence ID" value="CAD2199395.1"/>
    <property type="molecule type" value="Genomic_DNA"/>
</dbReference>
<feature type="compositionally biased region" description="Basic and acidic residues" evidence="4">
    <location>
        <begin position="108"/>
        <end position="134"/>
    </location>
</feature>
<dbReference type="EMBL" id="CAJEWN010001043">
    <property type="protein sequence ID" value="CAD2193615.1"/>
    <property type="molecule type" value="Genomic_DNA"/>
</dbReference>
<dbReference type="InterPro" id="IPR000814">
    <property type="entry name" value="TBP"/>
</dbReference>
<evidence type="ECO:0000313" key="7">
    <source>
        <dbReference type="Proteomes" id="UP000580250"/>
    </source>
</evidence>
<evidence type="ECO:0000313" key="6">
    <source>
        <dbReference type="EMBL" id="CAD2199395.1"/>
    </source>
</evidence>
<protein>
    <submittedName>
        <fullName evidence="5">Uncharacterized protein</fullName>
    </submittedName>
</protein>
<evidence type="ECO:0000256" key="1">
    <source>
        <dbReference type="ARBA" id="ARBA00005560"/>
    </source>
</evidence>
<dbReference type="Proteomes" id="UP000580250">
    <property type="component" value="Unassembled WGS sequence"/>
</dbReference>
<reference evidence="5 7" key="1">
    <citation type="submission" date="2020-08" db="EMBL/GenBank/DDBJ databases">
        <authorList>
            <person name="Koutsovoulos G."/>
            <person name="Danchin GJ E."/>
        </authorList>
    </citation>
    <scope>NUCLEOTIDE SEQUENCE [LARGE SCALE GENOMIC DNA]</scope>
</reference>
<dbReference type="OrthoDB" id="10152441at2759"/>
<evidence type="ECO:0000256" key="4">
    <source>
        <dbReference type="SAM" id="MobiDB-lite"/>
    </source>
</evidence>
<dbReference type="GO" id="GO:0003677">
    <property type="term" value="F:DNA binding"/>
    <property type="evidence" value="ECO:0007669"/>
    <property type="project" value="UniProtKB-KW"/>
</dbReference>
<dbReference type="GO" id="GO:0006352">
    <property type="term" value="P:DNA-templated transcription initiation"/>
    <property type="evidence" value="ECO:0007669"/>
    <property type="project" value="InterPro"/>
</dbReference>
<gene>
    <name evidence="5" type="ORF">MENT_LOCUS46574</name>
    <name evidence="6" type="ORF">MENT_LOCUS52777</name>
</gene>
<feature type="region of interest" description="Disordered" evidence="4">
    <location>
        <begin position="96"/>
        <end position="134"/>
    </location>
</feature>
<feature type="region of interest" description="Disordered" evidence="4">
    <location>
        <begin position="17"/>
        <end position="51"/>
    </location>
</feature>
<dbReference type="SUPFAM" id="SSF101690">
    <property type="entry name" value="PAZ domain"/>
    <property type="match status" value="1"/>
</dbReference>
<dbReference type="Pfam" id="PF00352">
    <property type="entry name" value="TBP"/>
    <property type="match status" value="2"/>
</dbReference>
<evidence type="ECO:0000256" key="2">
    <source>
        <dbReference type="ARBA" id="ARBA00023125"/>
    </source>
</evidence>
<dbReference type="Gene3D" id="3.30.310.10">
    <property type="entry name" value="TATA-Binding Protein"/>
    <property type="match status" value="2"/>
</dbReference>
<dbReference type="SUPFAM" id="SSF55945">
    <property type="entry name" value="TATA-box binding protein-like"/>
    <property type="match status" value="2"/>
</dbReference>
<keyword evidence="2" id="KW-0238">DNA-binding</keyword>
<proteinExistence type="inferred from homology"/>
<dbReference type="Gene3D" id="2.170.260.10">
    <property type="entry name" value="paz domain"/>
    <property type="match status" value="1"/>
</dbReference>
<name>A0A6V7X342_MELEN</name>
<dbReference type="AlphaFoldDB" id="A0A6V7X342"/>
<organism evidence="5 7">
    <name type="scientific">Meloidogyne enterolobii</name>
    <name type="common">Root-knot nematode worm</name>
    <name type="synonym">Meloidogyne mayaguensis</name>
    <dbReference type="NCBI Taxonomy" id="390850"/>
    <lineage>
        <taxon>Eukaryota</taxon>
        <taxon>Metazoa</taxon>
        <taxon>Ecdysozoa</taxon>
        <taxon>Nematoda</taxon>
        <taxon>Chromadorea</taxon>
        <taxon>Rhabditida</taxon>
        <taxon>Tylenchina</taxon>
        <taxon>Tylenchomorpha</taxon>
        <taxon>Tylenchoidea</taxon>
        <taxon>Meloidogynidae</taxon>
        <taxon>Meloidogyninae</taxon>
        <taxon>Meloidogyne</taxon>
    </lineage>
</organism>
<feature type="compositionally biased region" description="Basic and acidic residues" evidence="4">
    <location>
        <begin position="18"/>
        <end position="51"/>
    </location>
</feature>
<comment type="caution">
    <text evidence="5">The sequence shown here is derived from an EMBL/GenBank/DDBJ whole genome shotgun (WGS) entry which is preliminary data.</text>
</comment>
<keyword evidence="3" id="KW-0804">Transcription</keyword>
<feature type="compositionally biased region" description="Acidic residues" evidence="4">
    <location>
        <begin position="97"/>
        <end position="107"/>
    </location>
</feature>
<sequence>MNFNSFNAFGLWGVIETQEEKQEREQREEEERQQREKRQQEKELHEINSKNEKIEKDEIDLLVTSLGLSSLVNEIVEDKNKEDVLKDNGDKILEIVLESDEDDDDKETIDPKNLTEKKEEEEKDVKEPENPFIEPKSEAIEDPLPLSIFKRRSVPLIDYLCQLHNCAFKELHVLFYNIEKRREIILHLQNQVQLRTTHLHPSKNFIIRCNDFTVQPASIVPAMRGYLGITVRGYYYVKHGFKLRHPYLPCIIEFGGGHHRSYYPLEVISKVNMNIENCTCVFKLLPGIQRFSSENFQKIARNGINTEYNPKRFHSIIMRIRHDHNRTTAALIFQSSKVVLTGVPNVKMARKMASIVVKRMNASTRAANITALCELRITNLKVTNIVGSYRNMNPVAIELIYRKIRQQSQEKQQREKLFEKIVKASYDPTIFPALRLKIKDELREASCLIYISGRVILTGLVYIEQIKYLFDNIILPLLLKFPRL</sequence>
<evidence type="ECO:0000256" key="3">
    <source>
        <dbReference type="ARBA" id="ARBA00023163"/>
    </source>
</evidence>